<dbReference type="InterPro" id="IPR057326">
    <property type="entry name" value="KR_dom"/>
</dbReference>
<protein>
    <submittedName>
        <fullName evidence="3">SDR family oxidoreductase</fullName>
    </submittedName>
</protein>
<evidence type="ECO:0000256" key="1">
    <source>
        <dbReference type="ARBA" id="ARBA00006484"/>
    </source>
</evidence>
<dbReference type="InterPro" id="IPR020904">
    <property type="entry name" value="Sc_DH/Rdtase_CS"/>
</dbReference>
<evidence type="ECO:0000313" key="4">
    <source>
        <dbReference type="Proteomes" id="UP001484239"/>
    </source>
</evidence>
<feature type="domain" description="Ketoreductase" evidence="2">
    <location>
        <begin position="11"/>
        <end position="195"/>
    </location>
</feature>
<accession>A0ABU9EDV4</accession>
<dbReference type="InterPro" id="IPR036291">
    <property type="entry name" value="NAD(P)-bd_dom_sf"/>
</dbReference>
<dbReference type="Pfam" id="PF13561">
    <property type="entry name" value="adh_short_C2"/>
    <property type="match status" value="1"/>
</dbReference>
<dbReference type="SUPFAM" id="SSF51735">
    <property type="entry name" value="NAD(P)-binding Rossmann-fold domains"/>
    <property type="match status" value="1"/>
</dbReference>
<evidence type="ECO:0000313" key="3">
    <source>
        <dbReference type="EMBL" id="MEK9502297.1"/>
    </source>
</evidence>
<dbReference type="SMART" id="SM00822">
    <property type="entry name" value="PKS_KR"/>
    <property type="match status" value="1"/>
</dbReference>
<dbReference type="EMBL" id="JBBHLI010000010">
    <property type="protein sequence ID" value="MEK9502297.1"/>
    <property type="molecule type" value="Genomic_DNA"/>
</dbReference>
<sequence>MSGPLIDLSGKAALVTGGSRGVGRATALLLARAGADVGIAYHSAHDRARTVVAEIEALGVRAFARAGDLAEREAVEAFVDEGVERFGGVDIVVGNHGIWPVDDVPLAAMDDARWRRTMAVNVDSIFHLCRAAARHIRDDGRIVLVSSTAGQRGEAFHGDYAASKGAMISLVKGFCVELAPRGVTVNSVAPGWIDTEMAHPAFEGGERERIAAGIPLGRIATADDVAGPILFLCSELGRHLTGEILNVNGGAVLVG</sequence>
<comment type="similarity">
    <text evidence="1">Belongs to the short-chain dehydrogenases/reductases (SDR) family.</text>
</comment>
<name>A0ABU9EDV4_9BACT</name>
<dbReference type="InterPro" id="IPR002347">
    <property type="entry name" value="SDR_fam"/>
</dbReference>
<evidence type="ECO:0000259" key="2">
    <source>
        <dbReference type="SMART" id="SM00822"/>
    </source>
</evidence>
<dbReference type="PROSITE" id="PS00061">
    <property type="entry name" value="ADH_SHORT"/>
    <property type="match status" value="1"/>
</dbReference>
<dbReference type="PANTHER" id="PTHR42760">
    <property type="entry name" value="SHORT-CHAIN DEHYDROGENASES/REDUCTASES FAMILY MEMBER"/>
    <property type="match status" value="1"/>
</dbReference>
<dbReference type="PRINTS" id="PR00081">
    <property type="entry name" value="GDHRDH"/>
</dbReference>
<dbReference type="PANTHER" id="PTHR42760:SF40">
    <property type="entry name" value="3-OXOACYL-[ACYL-CARRIER-PROTEIN] REDUCTASE, CHLOROPLASTIC"/>
    <property type="match status" value="1"/>
</dbReference>
<dbReference type="Proteomes" id="UP001484239">
    <property type="component" value="Unassembled WGS sequence"/>
</dbReference>
<dbReference type="CDD" id="cd05233">
    <property type="entry name" value="SDR_c"/>
    <property type="match status" value="1"/>
</dbReference>
<proteinExistence type="inferred from homology"/>
<keyword evidence="4" id="KW-1185">Reference proteome</keyword>
<dbReference type="Gene3D" id="3.40.50.720">
    <property type="entry name" value="NAD(P)-binding Rossmann-like Domain"/>
    <property type="match status" value="1"/>
</dbReference>
<gene>
    <name evidence="3" type="ORF">WI372_14990</name>
</gene>
<organism evidence="3 4">
    <name type="scientific">Gaopeijia maritima</name>
    <dbReference type="NCBI Taxonomy" id="3119007"/>
    <lineage>
        <taxon>Bacteria</taxon>
        <taxon>Pseudomonadati</taxon>
        <taxon>Gemmatimonadota</taxon>
        <taxon>Longimicrobiia</taxon>
        <taxon>Gaopeijiales</taxon>
        <taxon>Gaopeijiaceae</taxon>
        <taxon>Gaopeijia</taxon>
    </lineage>
</organism>
<dbReference type="PRINTS" id="PR00080">
    <property type="entry name" value="SDRFAMILY"/>
</dbReference>
<dbReference type="RefSeq" id="WP_405274393.1">
    <property type="nucleotide sequence ID" value="NZ_CP144380.1"/>
</dbReference>
<reference evidence="3 4" key="1">
    <citation type="submission" date="2024-02" db="EMBL/GenBank/DDBJ databases">
        <title>A novel Gemmatimonadota bacterium.</title>
        <authorList>
            <person name="Du Z.-J."/>
            <person name="Ye Y.-Q."/>
        </authorList>
    </citation>
    <scope>NUCLEOTIDE SEQUENCE [LARGE SCALE GENOMIC DNA]</scope>
    <source>
        <strain evidence="3 4">DH-20</strain>
    </source>
</reference>
<comment type="caution">
    <text evidence="3">The sequence shown here is derived from an EMBL/GenBank/DDBJ whole genome shotgun (WGS) entry which is preliminary data.</text>
</comment>